<evidence type="ECO:0000256" key="7">
    <source>
        <dbReference type="ARBA" id="ARBA00022840"/>
    </source>
</evidence>
<evidence type="ECO:0000313" key="14">
    <source>
        <dbReference type="EMBL" id="PUU73942.1"/>
    </source>
</evidence>
<evidence type="ECO:0000256" key="10">
    <source>
        <dbReference type="ARBA" id="ARBA00047899"/>
    </source>
</evidence>
<evidence type="ECO:0000256" key="5">
    <source>
        <dbReference type="ARBA" id="ARBA00022741"/>
    </source>
</evidence>
<dbReference type="SUPFAM" id="SSF56112">
    <property type="entry name" value="Protein kinase-like (PK-like)"/>
    <property type="match status" value="1"/>
</dbReference>
<dbReference type="Proteomes" id="UP000244722">
    <property type="component" value="Unassembled WGS sequence"/>
</dbReference>
<evidence type="ECO:0000256" key="12">
    <source>
        <dbReference type="SAM" id="MobiDB-lite"/>
    </source>
</evidence>
<reference evidence="14 15" key="1">
    <citation type="submission" date="2017-04" db="EMBL/GenBank/DDBJ databases">
        <title>Draft genome sequence of Tuber borchii Vittad., a whitish edible truffle.</title>
        <authorList>
            <consortium name="DOE Joint Genome Institute"/>
            <person name="Murat C."/>
            <person name="Kuo A."/>
            <person name="Barry K.W."/>
            <person name="Clum A."/>
            <person name="Dockter R.B."/>
            <person name="Fauchery L."/>
            <person name="Iotti M."/>
            <person name="Kohler A."/>
            <person name="Labutti K."/>
            <person name="Lindquist E.A."/>
            <person name="Lipzen A."/>
            <person name="Ohm R.A."/>
            <person name="Wang M."/>
            <person name="Grigoriev I.V."/>
            <person name="Zambonelli A."/>
            <person name="Martin F.M."/>
        </authorList>
    </citation>
    <scope>NUCLEOTIDE SEQUENCE [LARGE SCALE GENOMIC DNA]</scope>
    <source>
        <strain evidence="14 15">Tbo3840</strain>
    </source>
</reference>
<dbReference type="PANTHER" id="PTHR24348">
    <property type="entry name" value="SERINE/THREONINE-PROTEIN KINASE UNC-51-RELATED"/>
    <property type="match status" value="1"/>
</dbReference>
<organism evidence="14 15">
    <name type="scientific">Tuber borchii</name>
    <name type="common">White truffle</name>
    <dbReference type="NCBI Taxonomy" id="42251"/>
    <lineage>
        <taxon>Eukaryota</taxon>
        <taxon>Fungi</taxon>
        <taxon>Dikarya</taxon>
        <taxon>Ascomycota</taxon>
        <taxon>Pezizomycotina</taxon>
        <taxon>Pezizomycetes</taxon>
        <taxon>Pezizales</taxon>
        <taxon>Tuberaceae</taxon>
        <taxon>Tuber</taxon>
    </lineage>
</organism>
<keyword evidence="6 14" id="KW-0418">Kinase</keyword>
<dbReference type="GO" id="GO:0005776">
    <property type="term" value="C:autophagosome"/>
    <property type="evidence" value="ECO:0007669"/>
    <property type="project" value="TreeGrafter"/>
</dbReference>
<protein>
    <recommendedName>
        <fullName evidence="2">non-specific serine/threonine protein kinase</fullName>
        <ecNumber evidence="2">2.7.11.1</ecNumber>
    </recommendedName>
    <alternativeName>
        <fullName evidence="9">Autophagy-related protein 1</fullName>
    </alternativeName>
</protein>
<evidence type="ECO:0000256" key="1">
    <source>
        <dbReference type="ARBA" id="ARBA00004623"/>
    </source>
</evidence>
<dbReference type="GO" id="GO:0010506">
    <property type="term" value="P:regulation of autophagy"/>
    <property type="evidence" value="ECO:0007669"/>
    <property type="project" value="InterPro"/>
</dbReference>
<feature type="region of interest" description="Disordered" evidence="12">
    <location>
        <begin position="33"/>
        <end position="110"/>
    </location>
</feature>
<feature type="compositionally biased region" description="Basic and acidic residues" evidence="12">
    <location>
        <begin position="91"/>
        <end position="100"/>
    </location>
</feature>
<dbReference type="OrthoDB" id="10252171at2759"/>
<gene>
    <name evidence="14" type="ORF">B9Z19DRAFT_1134127</name>
</gene>
<dbReference type="Pfam" id="PF00069">
    <property type="entry name" value="Pkinase"/>
    <property type="match status" value="1"/>
</dbReference>
<keyword evidence="7" id="KW-0067">ATP-binding</keyword>
<evidence type="ECO:0000256" key="4">
    <source>
        <dbReference type="ARBA" id="ARBA00022679"/>
    </source>
</evidence>
<dbReference type="InterPro" id="IPR045269">
    <property type="entry name" value="Atg1-like"/>
</dbReference>
<feature type="compositionally biased region" description="Basic and acidic residues" evidence="12">
    <location>
        <begin position="49"/>
        <end position="62"/>
    </location>
</feature>
<feature type="compositionally biased region" description="Low complexity" evidence="12">
    <location>
        <begin position="447"/>
        <end position="462"/>
    </location>
</feature>
<feature type="region of interest" description="Disordered" evidence="12">
    <location>
        <begin position="434"/>
        <end position="462"/>
    </location>
</feature>
<dbReference type="EC" id="2.7.11.1" evidence="2"/>
<evidence type="ECO:0000259" key="13">
    <source>
        <dbReference type="PROSITE" id="PS50011"/>
    </source>
</evidence>
<dbReference type="InterPro" id="IPR011009">
    <property type="entry name" value="Kinase-like_dom_sf"/>
</dbReference>
<sequence length="462" mass="51300">MSQNDRPIVNSIFSGNVNSLNFVGGNTDDWVRMMNSMRGDAGNGGPPRPGRDQPTERSDRTQPEVSIPTQSGDLGVSNVAGNSHILPRGAIFKEPKDKTPEPTFSEVDSSPVREPPAWKLNYEIGHGAFGVVFLEKVKVRGMESAELWAVKRLSRTAPNFPAKEYENEIKNLKALSNYEWFVKFNSSYEDEYHVYIAMEYIPIGDMSKTFVNDYRWNESDTKVVVEQLLHGLAVMHKEGITHRDLKPENIFLYLPEDQNLVLRVKIGDFGASKRIPPSRASTCLRTTAGTQDYMAPEMDDTEILKTNTVDIWSLGCILYRMVTGSAPFRSRPKVYQYAVTGISPPEAVKNKGFSVPCEDFLRDVLQPSPGLRPSAEACLRTAWIMSKGSGSEYTIGRDLCSRLSKIELAAPDIDTLSDMVAHRAAKNTSARTLTAPVGGSMSTTPWSTRTFDTSTSRTYGTS</sequence>
<comment type="caution">
    <text evidence="14">The sequence shown here is derived from an EMBL/GenBank/DDBJ whole genome shotgun (WGS) entry which is preliminary data.</text>
</comment>
<keyword evidence="5" id="KW-0547">Nucleotide-binding</keyword>
<comment type="catalytic activity">
    <reaction evidence="11">
        <text>L-seryl-[protein] + ATP = O-phospho-L-seryl-[protein] + ADP + H(+)</text>
        <dbReference type="Rhea" id="RHEA:17989"/>
        <dbReference type="Rhea" id="RHEA-COMP:9863"/>
        <dbReference type="Rhea" id="RHEA-COMP:11604"/>
        <dbReference type="ChEBI" id="CHEBI:15378"/>
        <dbReference type="ChEBI" id="CHEBI:29999"/>
        <dbReference type="ChEBI" id="CHEBI:30616"/>
        <dbReference type="ChEBI" id="CHEBI:83421"/>
        <dbReference type="ChEBI" id="CHEBI:456216"/>
        <dbReference type="EC" id="2.7.11.1"/>
    </reaction>
</comment>
<dbReference type="GO" id="GO:0000045">
    <property type="term" value="P:autophagosome assembly"/>
    <property type="evidence" value="ECO:0007669"/>
    <property type="project" value="TreeGrafter"/>
</dbReference>
<evidence type="ECO:0000256" key="3">
    <source>
        <dbReference type="ARBA" id="ARBA00022527"/>
    </source>
</evidence>
<dbReference type="GO" id="GO:0004674">
    <property type="term" value="F:protein serine/threonine kinase activity"/>
    <property type="evidence" value="ECO:0007669"/>
    <property type="project" value="UniProtKB-KW"/>
</dbReference>
<keyword evidence="3" id="KW-0723">Serine/threonine-protein kinase</keyword>
<dbReference type="InterPro" id="IPR000719">
    <property type="entry name" value="Prot_kinase_dom"/>
</dbReference>
<dbReference type="SMART" id="SM00220">
    <property type="entry name" value="S_TKc"/>
    <property type="match status" value="1"/>
</dbReference>
<dbReference type="PROSITE" id="PS00108">
    <property type="entry name" value="PROTEIN_KINASE_ST"/>
    <property type="match status" value="1"/>
</dbReference>
<dbReference type="InterPro" id="IPR008271">
    <property type="entry name" value="Ser/Thr_kinase_AS"/>
</dbReference>
<keyword evidence="4" id="KW-0808">Transferase</keyword>
<dbReference type="Gene3D" id="1.10.510.10">
    <property type="entry name" value="Transferase(Phosphotransferase) domain 1"/>
    <property type="match status" value="1"/>
</dbReference>
<accession>A0A2T6ZEN6</accession>
<name>A0A2T6ZEN6_TUBBO</name>
<dbReference type="GO" id="GO:0034045">
    <property type="term" value="C:phagophore assembly site membrane"/>
    <property type="evidence" value="ECO:0007669"/>
    <property type="project" value="UniProtKB-SubCell"/>
</dbReference>
<evidence type="ECO:0000256" key="9">
    <source>
        <dbReference type="ARBA" id="ARBA00030237"/>
    </source>
</evidence>
<dbReference type="PROSITE" id="PS50011">
    <property type="entry name" value="PROTEIN_KINASE_DOM"/>
    <property type="match status" value="1"/>
</dbReference>
<evidence type="ECO:0000256" key="8">
    <source>
        <dbReference type="ARBA" id="ARBA00023006"/>
    </source>
</evidence>
<comment type="subcellular location">
    <subcellularLocation>
        <location evidence="1">Preautophagosomal structure membrane</location>
        <topology evidence="1">Peripheral membrane protein</topology>
    </subcellularLocation>
</comment>
<keyword evidence="15" id="KW-1185">Reference proteome</keyword>
<evidence type="ECO:0000256" key="2">
    <source>
        <dbReference type="ARBA" id="ARBA00012513"/>
    </source>
</evidence>
<proteinExistence type="predicted"/>
<dbReference type="AlphaFoldDB" id="A0A2T6ZEN6"/>
<evidence type="ECO:0000313" key="15">
    <source>
        <dbReference type="Proteomes" id="UP000244722"/>
    </source>
</evidence>
<keyword evidence="8" id="KW-0072">Autophagy</keyword>
<dbReference type="GO" id="GO:0005829">
    <property type="term" value="C:cytosol"/>
    <property type="evidence" value="ECO:0007669"/>
    <property type="project" value="TreeGrafter"/>
</dbReference>
<evidence type="ECO:0000256" key="6">
    <source>
        <dbReference type="ARBA" id="ARBA00022777"/>
    </source>
</evidence>
<dbReference type="GO" id="GO:0005524">
    <property type="term" value="F:ATP binding"/>
    <property type="evidence" value="ECO:0007669"/>
    <property type="project" value="UniProtKB-KW"/>
</dbReference>
<dbReference type="PANTHER" id="PTHR24348:SF22">
    <property type="entry name" value="NON-SPECIFIC SERINE_THREONINE PROTEIN KINASE"/>
    <property type="match status" value="1"/>
</dbReference>
<evidence type="ECO:0000256" key="11">
    <source>
        <dbReference type="ARBA" id="ARBA00048679"/>
    </source>
</evidence>
<dbReference type="STRING" id="42251.A0A2T6ZEN6"/>
<feature type="compositionally biased region" description="Polar residues" evidence="12">
    <location>
        <begin position="63"/>
        <end position="72"/>
    </location>
</feature>
<comment type="catalytic activity">
    <reaction evidence="10">
        <text>L-threonyl-[protein] + ATP = O-phospho-L-threonyl-[protein] + ADP + H(+)</text>
        <dbReference type="Rhea" id="RHEA:46608"/>
        <dbReference type="Rhea" id="RHEA-COMP:11060"/>
        <dbReference type="Rhea" id="RHEA-COMP:11605"/>
        <dbReference type="ChEBI" id="CHEBI:15378"/>
        <dbReference type="ChEBI" id="CHEBI:30013"/>
        <dbReference type="ChEBI" id="CHEBI:30616"/>
        <dbReference type="ChEBI" id="CHEBI:61977"/>
        <dbReference type="ChEBI" id="CHEBI:456216"/>
        <dbReference type="EC" id="2.7.11.1"/>
    </reaction>
</comment>
<feature type="domain" description="Protein kinase" evidence="13">
    <location>
        <begin position="118"/>
        <end position="384"/>
    </location>
</feature>
<dbReference type="EMBL" id="NESQ01000332">
    <property type="protein sequence ID" value="PUU73942.1"/>
    <property type="molecule type" value="Genomic_DNA"/>
</dbReference>